<proteinExistence type="predicted"/>
<organism evidence="1 2">
    <name type="scientific">Liparis tanakae</name>
    <name type="common">Tanaka's snailfish</name>
    <dbReference type="NCBI Taxonomy" id="230148"/>
    <lineage>
        <taxon>Eukaryota</taxon>
        <taxon>Metazoa</taxon>
        <taxon>Chordata</taxon>
        <taxon>Craniata</taxon>
        <taxon>Vertebrata</taxon>
        <taxon>Euteleostomi</taxon>
        <taxon>Actinopterygii</taxon>
        <taxon>Neopterygii</taxon>
        <taxon>Teleostei</taxon>
        <taxon>Neoteleostei</taxon>
        <taxon>Acanthomorphata</taxon>
        <taxon>Eupercaria</taxon>
        <taxon>Perciformes</taxon>
        <taxon>Cottioidei</taxon>
        <taxon>Cottales</taxon>
        <taxon>Liparidae</taxon>
        <taxon>Liparis</taxon>
    </lineage>
</organism>
<sequence>MVVRQPVEAQRHAEGVDVLLQGLVLVVQAPGRFQQLVQVVLRLLDGALHLGGQEGVFQKYTEYPDCFPSSGQRTFQLRCFSSDSRASNSTLRRDLIFCIWTDLFLQTEAQNNRDNSG</sequence>
<dbReference type="AlphaFoldDB" id="A0A4Z2G3Q0"/>
<evidence type="ECO:0000313" key="2">
    <source>
        <dbReference type="Proteomes" id="UP000314294"/>
    </source>
</evidence>
<comment type="caution">
    <text evidence="1">The sequence shown here is derived from an EMBL/GenBank/DDBJ whole genome shotgun (WGS) entry which is preliminary data.</text>
</comment>
<gene>
    <name evidence="1" type="ORF">EYF80_041997</name>
</gene>
<keyword evidence="2" id="KW-1185">Reference proteome</keyword>
<name>A0A4Z2G3Q0_9TELE</name>
<reference evidence="1 2" key="1">
    <citation type="submission" date="2019-03" db="EMBL/GenBank/DDBJ databases">
        <title>First draft genome of Liparis tanakae, snailfish: a comprehensive survey of snailfish specific genes.</title>
        <authorList>
            <person name="Kim W."/>
            <person name="Song I."/>
            <person name="Jeong J.-H."/>
            <person name="Kim D."/>
            <person name="Kim S."/>
            <person name="Ryu S."/>
            <person name="Song J.Y."/>
            <person name="Lee S.K."/>
        </authorList>
    </citation>
    <scope>NUCLEOTIDE SEQUENCE [LARGE SCALE GENOMIC DNA]</scope>
    <source>
        <tissue evidence="1">Muscle</tissue>
    </source>
</reference>
<accession>A0A4Z2G3Q0</accession>
<dbReference type="EMBL" id="SRLO01000724">
    <property type="protein sequence ID" value="TNN47800.1"/>
    <property type="molecule type" value="Genomic_DNA"/>
</dbReference>
<evidence type="ECO:0000313" key="1">
    <source>
        <dbReference type="EMBL" id="TNN47800.1"/>
    </source>
</evidence>
<protein>
    <submittedName>
        <fullName evidence="1">Uncharacterized protein</fullName>
    </submittedName>
</protein>
<dbReference type="Proteomes" id="UP000314294">
    <property type="component" value="Unassembled WGS sequence"/>
</dbReference>